<evidence type="ECO:0000313" key="4">
    <source>
        <dbReference type="Proteomes" id="UP001500457"/>
    </source>
</evidence>
<feature type="transmembrane region" description="Helical" evidence="1">
    <location>
        <begin position="315"/>
        <end position="335"/>
    </location>
</feature>
<keyword evidence="1" id="KW-0472">Membrane</keyword>
<protein>
    <submittedName>
        <fullName evidence="3">Uncharacterized protein</fullName>
    </submittedName>
</protein>
<feature type="chain" id="PRO_5046498381" evidence="2">
    <location>
        <begin position="19"/>
        <end position="340"/>
    </location>
</feature>
<reference evidence="4" key="1">
    <citation type="journal article" date="2019" name="Int. J. Syst. Evol. Microbiol.">
        <title>The Global Catalogue of Microorganisms (GCM) 10K type strain sequencing project: providing services to taxonomists for standard genome sequencing and annotation.</title>
        <authorList>
            <consortium name="The Broad Institute Genomics Platform"/>
            <consortium name="The Broad Institute Genome Sequencing Center for Infectious Disease"/>
            <person name="Wu L."/>
            <person name="Ma J."/>
        </authorList>
    </citation>
    <scope>NUCLEOTIDE SEQUENCE [LARGE SCALE GENOMIC DNA]</scope>
    <source>
        <strain evidence="4">JCM 17983</strain>
    </source>
</reference>
<keyword evidence="1" id="KW-1133">Transmembrane helix</keyword>
<organism evidence="3 4">
    <name type="scientific">Actinomycetospora straminea</name>
    <dbReference type="NCBI Taxonomy" id="663607"/>
    <lineage>
        <taxon>Bacteria</taxon>
        <taxon>Bacillati</taxon>
        <taxon>Actinomycetota</taxon>
        <taxon>Actinomycetes</taxon>
        <taxon>Pseudonocardiales</taxon>
        <taxon>Pseudonocardiaceae</taxon>
        <taxon>Actinomycetospora</taxon>
    </lineage>
</organism>
<comment type="caution">
    <text evidence="3">The sequence shown here is derived from an EMBL/GenBank/DDBJ whole genome shotgun (WGS) entry which is preliminary data.</text>
</comment>
<keyword evidence="2" id="KW-0732">Signal</keyword>
<sequence>MAAVGLVGVLLAVPGVAAADPQVRCTLSDPRLAEASGLVAGPGDGYEVVDDSGNPSTVYRLDDGCAVVGETAVSVQGRDVEDLARGADGSLWLADIGDNNRRRATVAILRVRPDGTTVTRLTYPDGAHDAESLLLPADHRPVIVTKDLGGRSGVYVAAEPVGGGGTGTLQRAGEVVVPGEAISTLGSGSYTGGAISADGRVVALRTYADAWLYPAPAGTATAEDVVGALRGAPVRVPLPGEVQGEAIAFAPDGTLLTTSETPSGQPAAPLHAVPDAVGLVGDGRAGSGAGAAPVPAATPAGEPARAGVPEPLRSIGLVLAVAVGAGLLVGVVALVRRRAG</sequence>
<accession>A0ABP9ESJ5</accession>
<feature type="signal peptide" evidence="2">
    <location>
        <begin position="1"/>
        <end position="18"/>
    </location>
</feature>
<dbReference type="SUPFAM" id="SSF101898">
    <property type="entry name" value="NHL repeat"/>
    <property type="match status" value="1"/>
</dbReference>
<name>A0ABP9ESJ5_9PSEU</name>
<evidence type="ECO:0000313" key="3">
    <source>
        <dbReference type="EMBL" id="GAA4885526.1"/>
    </source>
</evidence>
<keyword evidence="1" id="KW-0812">Transmembrane</keyword>
<evidence type="ECO:0000256" key="2">
    <source>
        <dbReference type="SAM" id="SignalP"/>
    </source>
</evidence>
<gene>
    <name evidence="3" type="ORF">GCM10023203_42380</name>
</gene>
<dbReference type="EMBL" id="BAABHQ010000013">
    <property type="protein sequence ID" value="GAA4885526.1"/>
    <property type="molecule type" value="Genomic_DNA"/>
</dbReference>
<dbReference type="RefSeq" id="WP_274230170.1">
    <property type="nucleotide sequence ID" value="NZ_BAABHQ010000013.1"/>
</dbReference>
<proteinExistence type="predicted"/>
<dbReference type="Proteomes" id="UP001500457">
    <property type="component" value="Unassembled WGS sequence"/>
</dbReference>
<keyword evidence="4" id="KW-1185">Reference proteome</keyword>
<evidence type="ECO:0000256" key="1">
    <source>
        <dbReference type="SAM" id="Phobius"/>
    </source>
</evidence>